<dbReference type="RefSeq" id="WP_174511788.1">
    <property type="nucleotide sequence ID" value="NZ_CABFMQ020000068.1"/>
</dbReference>
<gene>
    <name evidence="1" type="ORF">MPC4_160116</name>
</gene>
<dbReference type="EMBL" id="CABFMQ020000068">
    <property type="protein sequence ID" value="VTZ49466.1"/>
    <property type="molecule type" value="Genomic_DNA"/>
</dbReference>
<keyword evidence="2" id="KW-1185">Reference proteome</keyword>
<proteinExistence type="predicted"/>
<organism evidence="1 2">
    <name type="scientific">Methylocella tundrae</name>
    <dbReference type="NCBI Taxonomy" id="227605"/>
    <lineage>
        <taxon>Bacteria</taxon>
        <taxon>Pseudomonadati</taxon>
        <taxon>Pseudomonadota</taxon>
        <taxon>Alphaproteobacteria</taxon>
        <taxon>Hyphomicrobiales</taxon>
        <taxon>Beijerinckiaceae</taxon>
        <taxon>Methylocella</taxon>
    </lineage>
</organism>
<accession>A0A8B6M3T6</accession>
<evidence type="ECO:0000313" key="2">
    <source>
        <dbReference type="Proteomes" id="UP000485880"/>
    </source>
</evidence>
<reference evidence="1 2" key="1">
    <citation type="submission" date="2019-05" db="EMBL/GenBank/DDBJ databases">
        <authorList>
            <person name="Farhan Ul Haque M."/>
        </authorList>
    </citation>
    <scope>NUCLEOTIDE SEQUENCE [LARGE SCALE GENOMIC DNA]</scope>
    <source>
        <strain evidence="1">2</strain>
    </source>
</reference>
<protein>
    <submittedName>
        <fullName evidence="1">Uncharacterized protein</fullName>
    </submittedName>
</protein>
<name>A0A8B6M3T6_METTU</name>
<dbReference type="Proteomes" id="UP000485880">
    <property type="component" value="Unassembled WGS sequence"/>
</dbReference>
<sequence>MGDPNSQDKDHAWRRSILRGLERRLSTAGAKRKHLLADCLPLLERSEIRIRPDGWGQLHGFADGRAVSITPFSETLAFRRLPQLWIAVTAHCDLRARGVLDVVRRSTNAEFYAPAADLPTRFAAPAQWPPDTLVKGNGAGAPSTLALLTEPLSLLFTDARVKEALVAPRGVRIVYQAREGVRGAYLLFRQSRFSVDRLHPDEVSPLIASAQSLASLLSLPPTLKRTANAAV</sequence>
<comment type="caution">
    <text evidence="1">The sequence shown here is derived from an EMBL/GenBank/DDBJ whole genome shotgun (WGS) entry which is preliminary data.</text>
</comment>
<dbReference type="AlphaFoldDB" id="A0A8B6M3T6"/>
<evidence type="ECO:0000313" key="1">
    <source>
        <dbReference type="EMBL" id="VTZ49466.1"/>
    </source>
</evidence>